<feature type="transmembrane region" description="Helical" evidence="10">
    <location>
        <begin position="563"/>
        <end position="584"/>
    </location>
</feature>
<comment type="function">
    <text evidence="8">Component of the A-type ATP synthase that produces ATP from ADP in the presence of a proton gradient across the membrane.</text>
</comment>
<dbReference type="GO" id="GO:0007035">
    <property type="term" value="P:vacuolar acidification"/>
    <property type="evidence" value="ECO:0007669"/>
    <property type="project" value="TreeGrafter"/>
</dbReference>
<dbReference type="RefSeq" id="WP_011763451.1">
    <property type="nucleotide sequence ID" value="NC_008701.1"/>
</dbReference>
<dbReference type="AlphaFoldDB" id="A1RV94"/>
<evidence type="ECO:0000313" key="13">
    <source>
        <dbReference type="Proteomes" id="UP000002595"/>
    </source>
</evidence>
<dbReference type="OrthoDB" id="85892at2157"/>
<proteinExistence type="inferred from homology"/>
<feature type="transmembrane region" description="Helical" evidence="10">
    <location>
        <begin position="596"/>
        <end position="617"/>
    </location>
</feature>
<keyword evidence="7 10" id="KW-0472">Membrane</keyword>
<dbReference type="Pfam" id="PF01496">
    <property type="entry name" value="V_ATPase_I"/>
    <property type="match status" value="1"/>
</dbReference>
<evidence type="ECO:0000256" key="5">
    <source>
        <dbReference type="ARBA" id="ARBA00022989"/>
    </source>
</evidence>
<dbReference type="PANTHER" id="PTHR11629">
    <property type="entry name" value="VACUOLAR PROTON ATPASES"/>
    <property type="match status" value="1"/>
</dbReference>
<feature type="transmembrane region" description="Helical" evidence="10">
    <location>
        <begin position="468"/>
        <end position="497"/>
    </location>
</feature>
<accession>A1RV94</accession>
<keyword evidence="11" id="KW-0175">Coiled coil</keyword>
<comment type="subcellular location">
    <subcellularLocation>
        <location evidence="1">Membrane</location>
        <topology evidence="1">Multi-pass membrane protein</topology>
    </subcellularLocation>
</comment>
<dbReference type="GeneID" id="4617200"/>
<evidence type="ECO:0000256" key="11">
    <source>
        <dbReference type="SAM" id="Coils"/>
    </source>
</evidence>
<keyword evidence="13" id="KW-1185">Reference proteome</keyword>
<evidence type="ECO:0000256" key="6">
    <source>
        <dbReference type="ARBA" id="ARBA00023065"/>
    </source>
</evidence>
<keyword evidence="6 10" id="KW-0406">Ion transport</keyword>
<dbReference type="KEGG" id="pis:Pisl_1725"/>
<feature type="transmembrane region" description="Helical" evidence="10">
    <location>
        <begin position="711"/>
        <end position="736"/>
    </location>
</feature>
<gene>
    <name evidence="12" type="ordered locus">Pisl_1725</name>
</gene>
<dbReference type="eggNOG" id="arCOG04138">
    <property type="taxonomic scope" value="Archaea"/>
</dbReference>
<sequence>MPLERVVEFRIAGDIDIIPELIYFIGKAGVAMFEERPEKLPKPHDPILFQKAKKIDEFLNQLMLYIQPQQVKLPLENLEQQVNAVLEKLESIYKDVLYRVRLADELRTKLAISREIFSLKTVSIPKTESIDIFIVLPGKAIRETIELAKSFNASVIQQGNILIVAIERRSASQLKTALEKLGVKIFTPQEVAEVDPPDVIEDKLKKVEEELRAIVLRHKDLIDYAYTLRGAIATVIDTFNKSAIDEGLEVGRLFESYEREINRLEYQLASLSKIRKVLSALSEKESLKIPEGYKLVIDPETPIEAPHVIQEIDGIKIALVRGGAKGLEIPREYLTDIKTGRELVENAIRSTEVSLQKLKKELETLEKLYGEYSLYGDKNWEGHRNTASVIFYTLEKDVKKIDDILTEFIRRNLVKLDVVKKIRYKYFDKVPVERRPTLEKYPTPIRQFTKIVYMYGVPKADELSPVPLVALIFPVFFGWMYGDLGHGFLLFLLGVLLMTKLYGGRHRDWGVIWTLTGLVSMFFGAFVYQEAFGFGLKELGIKMPTLPLLHIFGVHTLVESEGVIIALRAAFLLGFLLLLLAFISKIINTVLKGEPDVAIAVVLPQALLFFSLGMVFFSLIKDAFHMEFLTPLMQLPWIYVFLLAFIWSATGALVLKARYKHHEEAPPITEEFIMGFVEGSLAALANIPSFSRLVILILIHGVLTKLANGVAIALGPAGLLFAVFAHALIAAAEGLFSTVQSLRLTFYEIFSKFYEGRGRLFTPLALP</sequence>
<dbReference type="GO" id="GO:0046961">
    <property type="term" value="F:proton-transporting ATPase activity, rotational mechanism"/>
    <property type="evidence" value="ECO:0007669"/>
    <property type="project" value="InterPro"/>
</dbReference>
<dbReference type="PANTHER" id="PTHR11629:SF63">
    <property type="entry name" value="V-TYPE PROTON ATPASE SUBUNIT A"/>
    <property type="match status" value="1"/>
</dbReference>
<evidence type="ECO:0000256" key="8">
    <source>
        <dbReference type="ARBA" id="ARBA00059506"/>
    </source>
</evidence>
<dbReference type="STRING" id="384616.Pisl_1725"/>
<dbReference type="GO" id="GO:0016471">
    <property type="term" value="C:vacuolar proton-transporting V-type ATPase complex"/>
    <property type="evidence" value="ECO:0007669"/>
    <property type="project" value="TreeGrafter"/>
</dbReference>
<dbReference type="HOGENOM" id="CLU_020397_0_0_2"/>
<dbReference type="GO" id="GO:0033179">
    <property type="term" value="C:proton-transporting V-type ATPase, V0 domain"/>
    <property type="evidence" value="ECO:0007669"/>
    <property type="project" value="InterPro"/>
</dbReference>
<evidence type="ECO:0000313" key="12">
    <source>
        <dbReference type="EMBL" id="ABL88876.1"/>
    </source>
</evidence>
<feature type="coiled-coil region" evidence="11">
    <location>
        <begin position="341"/>
        <end position="375"/>
    </location>
</feature>
<feature type="transmembrane region" description="Helical" evidence="10">
    <location>
        <begin position="637"/>
        <end position="655"/>
    </location>
</feature>
<keyword evidence="4 10" id="KW-0812">Transmembrane</keyword>
<feature type="transmembrane region" description="Helical" evidence="10">
    <location>
        <begin position="509"/>
        <end position="528"/>
    </location>
</feature>
<evidence type="ECO:0000256" key="9">
    <source>
        <dbReference type="ARBA" id="ARBA00068671"/>
    </source>
</evidence>
<evidence type="ECO:0000256" key="7">
    <source>
        <dbReference type="ARBA" id="ARBA00023136"/>
    </source>
</evidence>
<comment type="similarity">
    <text evidence="2 10">Belongs to the V-ATPase 116 kDa subunit family.</text>
</comment>
<name>A1RV94_PYRIL</name>
<evidence type="ECO:0000256" key="2">
    <source>
        <dbReference type="ARBA" id="ARBA00009904"/>
    </source>
</evidence>
<evidence type="ECO:0000256" key="1">
    <source>
        <dbReference type="ARBA" id="ARBA00004141"/>
    </source>
</evidence>
<organism evidence="12 13">
    <name type="scientific">Pyrobaculum islandicum (strain DSM 4184 / JCM 9189 / GEO3)</name>
    <dbReference type="NCBI Taxonomy" id="384616"/>
    <lineage>
        <taxon>Archaea</taxon>
        <taxon>Thermoproteota</taxon>
        <taxon>Thermoprotei</taxon>
        <taxon>Thermoproteales</taxon>
        <taxon>Thermoproteaceae</taxon>
        <taxon>Pyrobaculum</taxon>
    </lineage>
</organism>
<evidence type="ECO:0000256" key="3">
    <source>
        <dbReference type="ARBA" id="ARBA00022448"/>
    </source>
</evidence>
<evidence type="ECO:0000256" key="10">
    <source>
        <dbReference type="RuleBase" id="RU361189"/>
    </source>
</evidence>
<reference evidence="12" key="1">
    <citation type="submission" date="2006-12" db="EMBL/GenBank/DDBJ databases">
        <title>Complete sequence of Pyrobaculum islandicum DSM 4184.</title>
        <authorList>
            <person name="Copeland A."/>
            <person name="Lucas S."/>
            <person name="Lapidus A."/>
            <person name="Barry K."/>
            <person name="Detter J.C."/>
            <person name="Glavina del Rio T."/>
            <person name="Dalin E."/>
            <person name="Tice H."/>
            <person name="Pitluck S."/>
            <person name="Meincke L."/>
            <person name="Brettin T."/>
            <person name="Bruce D."/>
            <person name="Han C."/>
            <person name="Tapia R."/>
            <person name="Gilna P."/>
            <person name="Schmutz J."/>
            <person name="Larimer F."/>
            <person name="Land M."/>
            <person name="Hauser L."/>
            <person name="Kyrpides N."/>
            <person name="Mikhailova N."/>
            <person name="Cozen A.E."/>
            <person name="Fitz-Gibbon S.T."/>
            <person name="House C.H."/>
            <person name="Saltikov C."/>
            <person name="Lowe T."/>
            <person name="Richardson P."/>
        </authorList>
    </citation>
    <scope>NUCLEOTIDE SEQUENCE [LARGE SCALE GENOMIC DNA]</scope>
    <source>
        <strain evidence="12">DSM 4184</strain>
    </source>
</reference>
<dbReference type="GO" id="GO:0051117">
    <property type="term" value="F:ATPase binding"/>
    <property type="evidence" value="ECO:0007669"/>
    <property type="project" value="TreeGrafter"/>
</dbReference>
<protein>
    <recommendedName>
        <fullName evidence="9 10">A-type ATP synthase subunit I</fullName>
    </recommendedName>
</protein>
<dbReference type="InterPro" id="IPR002490">
    <property type="entry name" value="V-ATPase_116kDa_su"/>
</dbReference>
<keyword evidence="3 10" id="KW-0813">Transport</keyword>
<dbReference type="EMBL" id="CP000504">
    <property type="protein sequence ID" value="ABL88876.1"/>
    <property type="molecule type" value="Genomic_DNA"/>
</dbReference>
<keyword evidence="5 10" id="KW-1133">Transmembrane helix</keyword>
<feature type="transmembrane region" description="Helical" evidence="10">
    <location>
        <begin position="676"/>
        <end position="699"/>
    </location>
</feature>
<evidence type="ECO:0000256" key="4">
    <source>
        <dbReference type="ARBA" id="ARBA00022692"/>
    </source>
</evidence>
<dbReference type="Proteomes" id="UP000002595">
    <property type="component" value="Chromosome"/>
</dbReference>